<keyword evidence="5 6" id="KW-0460">Magnesium</keyword>
<keyword evidence="9" id="KW-1185">Reference proteome</keyword>
<comment type="caution">
    <text evidence="8">The sequence shown here is derived from an EMBL/GenBank/DDBJ whole genome shotgun (WGS) entry which is preliminary data.</text>
</comment>
<dbReference type="InterPro" id="IPR022907">
    <property type="entry name" value="VapC_family"/>
</dbReference>
<evidence type="ECO:0000313" key="8">
    <source>
        <dbReference type="EMBL" id="MFC4827629.1"/>
    </source>
</evidence>
<keyword evidence="4 6" id="KW-0378">Hydrolase</keyword>
<comment type="similarity">
    <text evidence="6">Belongs to the PINc/VapC protein family.</text>
</comment>
<keyword evidence="2 6" id="KW-0540">Nuclease</keyword>
<name>A0ABV9R118_9MICO</name>
<keyword evidence="3 6" id="KW-0479">Metal-binding</keyword>
<dbReference type="HAMAP" id="MF_00265">
    <property type="entry name" value="VapC_Nob1"/>
    <property type="match status" value="1"/>
</dbReference>
<proteinExistence type="inferred from homology"/>
<dbReference type="InterPro" id="IPR029060">
    <property type="entry name" value="PIN-like_dom_sf"/>
</dbReference>
<reference evidence="9" key="1">
    <citation type="journal article" date="2019" name="Int. J. Syst. Evol. Microbiol.">
        <title>The Global Catalogue of Microorganisms (GCM) 10K type strain sequencing project: providing services to taxonomists for standard genome sequencing and annotation.</title>
        <authorList>
            <consortium name="The Broad Institute Genomics Platform"/>
            <consortium name="The Broad Institute Genome Sequencing Center for Infectious Disease"/>
            <person name="Wu L."/>
            <person name="Ma J."/>
        </authorList>
    </citation>
    <scope>NUCLEOTIDE SEQUENCE [LARGE SCALE GENOMIC DNA]</scope>
    <source>
        <strain evidence="9">CGMCC 1.12192</strain>
    </source>
</reference>
<feature type="binding site" evidence="6">
    <location>
        <position position="95"/>
    </location>
    <ligand>
        <name>Mg(2+)</name>
        <dbReference type="ChEBI" id="CHEBI:18420"/>
    </ligand>
</feature>
<dbReference type="InterPro" id="IPR002716">
    <property type="entry name" value="PIN_dom"/>
</dbReference>
<comment type="function">
    <text evidence="6">Toxic component of a toxin-antitoxin (TA) system. An RNase.</text>
</comment>
<dbReference type="PANTHER" id="PTHR35901:SF1">
    <property type="entry name" value="EXONUCLEASE VAPC9"/>
    <property type="match status" value="1"/>
</dbReference>
<dbReference type="EC" id="3.1.-.-" evidence="6"/>
<dbReference type="RefSeq" id="WP_204395671.1">
    <property type="nucleotide sequence ID" value="NZ_JAFBBW010000001.1"/>
</dbReference>
<dbReference type="Gene3D" id="3.40.50.1010">
    <property type="entry name" value="5'-nuclease"/>
    <property type="match status" value="1"/>
</dbReference>
<dbReference type="EMBL" id="JBHSJC010000001">
    <property type="protein sequence ID" value="MFC4827629.1"/>
    <property type="molecule type" value="Genomic_DNA"/>
</dbReference>
<dbReference type="SUPFAM" id="SSF88723">
    <property type="entry name" value="PIN domain-like"/>
    <property type="match status" value="1"/>
</dbReference>
<comment type="cofactor">
    <cofactor evidence="6">
        <name>Mg(2+)</name>
        <dbReference type="ChEBI" id="CHEBI:18420"/>
    </cofactor>
</comment>
<dbReference type="Pfam" id="PF01850">
    <property type="entry name" value="PIN"/>
    <property type="match status" value="1"/>
</dbReference>
<feature type="domain" description="PIN" evidence="7">
    <location>
        <begin position="5"/>
        <end position="120"/>
    </location>
</feature>
<evidence type="ECO:0000259" key="7">
    <source>
        <dbReference type="Pfam" id="PF01850"/>
    </source>
</evidence>
<keyword evidence="1 6" id="KW-1277">Toxin-antitoxin system</keyword>
<feature type="binding site" evidence="6">
    <location>
        <position position="8"/>
    </location>
    <ligand>
        <name>Mg(2+)</name>
        <dbReference type="ChEBI" id="CHEBI:18420"/>
    </ligand>
</feature>
<accession>A0ABV9R118</accession>
<dbReference type="InterPro" id="IPR044153">
    <property type="entry name" value="PIN_Pae0151-like"/>
</dbReference>
<keyword evidence="6" id="KW-0800">Toxin</keyword>
<dbReference type="Proteomes" id="UP001595960">
    <property type="component" value="Unassembled WGS sequence"/>
</dbReference>
<evidence type="ECO:0000256" key="4">
    <source>
        <dbReference type="ARBA" id="ARBA00022801"/>
    </source>
</evidence>
<evidence type="ECO:0000256" key="1">
    <source>
        <dbReference type="ARBA" id="ARBA00022649"/>
    </source>
</evidence>
<evidence type="ECO:0000256" key="3">
    <source>
        <dbReference type="ARBA" id="ARBA00022723"/>
    </source>
</evidence>
<evidence type="ECO:0000256" key="6">
    <source>
        <dbReference type="HAMAP-Rule" id="MF_00265"/>
    </source>
</evidence>
<evidence type="ECO:0000256" key="5">
    <source>
        <dbReference type="ARBA" id="ARBA00022842"/>
    </source>
</evidence>
<dbReference type="CDD" id="cd09873">
    <property type="entry name" value="PIN_Pae0151-like"/>
    <property type="match status" value="1"/>
</dbReference>
<evidence type="ECO:0000313" key="9">
    <source>
        <dbReference type="Proteomes" id="UP001595960"/>
    </source>
</evidence>
<dbReference type="PANTHER" id="PTHR35901">
    <property type="entry name" value="RIBONUCLEASE VAPC3"/>
    <property type="match status" value="1"/>
</dbReference>
<dbReference type="InterPro" id="IPR051619">
    <property type="entry name" value="TypeII_TA_RNase_PINc/VapC"/>
</dbReference>
<evidence type="ECO:0000256" key="2">
    <source>
        <dbReference type="ARBA" id="ARBA00022722"/>
    </source>
</evidence>
<sequence>MPRLVVVDASSMAAVLLDADAGEHAVMRGAQLLAPSLLPYEVANVLRRLESAGRLAPDHADQAFRDFTGLDLELWPWPVLADRVWQLRANLSTYDAAYVALAETTGATLLTRDSRLGRAPGPGCTIEVFA</sequence>
<organism evidence="8 9">
    <name type="scientific">Agromyces aurantiacus</name>
    <dbReference type="NCBI Taxonomy" id="165814"/>
    <lineage>
        <taxon>Bacteria</taxon>
        <taxon>Bacillati</taxon>
        <taxon>Actinomycetota</taxon>
        <taxon>Actinomycetes</taxon>
        <taxon>Micrococcales</taxon>
        <taxon>Microbacteriaceae</taxon>
        <taxon>Agromyces</taxon>
    </lineage>
</organism>
<protein>
    <recommendedName>
        <fullName evidence="6">Ribonuclease VapC</fullName>
        <shortName evidence="6">RNase VapC</shortName>
        <ecNumber evidence="6">3.1.-.-</ecNumber>
    </recommendedName>
    <alternativeName>
        <fullName evidence="6">Toxin VapC</fullName>
    </alternativeName>
</protein>
<gene>
    <name evidence="6" type="primary">vapC</name>
    <name evidence="8" type="ORF">ACFPER_02435</name>
</gene>